<keyword evidence="1" id="KW-1133">Transmembrane helix</keyword>
<gene>
    <name evidence="2" type="ORF">F3Y22_tig00019423pilonHSYRG00033</name>
</gene>
<sequence length="340" mass="37640">MHHGFACMFFLSSMEDNTPRTQMEKSASILRRSIFTFLQNYHFFTLTPALLAFPYSVSLLLSQIFVPSSSLLQSIHARLDDLFQASGFPYSSDFFTLLSLKLSQTICFSVFALPFTFSFFLVAKASVIELCFRQGRTSKKPCLFSSVLSLYKPLLETQICNFLLIISADATALSVLFFGFNLINGLGLSSPGWLHLMSAFGAVFYSLILANAFVISNIALVSTGKDKSGGYLSILKACVVIKGRTSTALSLALPWNLALAGIEALFHYRVVRSYGSDDFGWFSMASEGILIAYLYSMVLVLDTVVSCSFFDSCTRGGLMMEQESKYIYRAEIAEGIEDLP</sequence>
<keyword evidence="1" id="KW-0472">Membrane</keyword>
<organism evidence="2">
    <name type="scientific">Hibiscus syriacus</name>
    <name type="common">Rose of Sharon</name>
    <dbReference type="NCBI Taxonomy" id="106335"/>
    <lineage>
        <taxon>Eukaryota</taxon>
        <taxon>Viridiplantae</taxon>
        <taxon>Streptophyta</taxon>
        <taxon>Embryophyta</taxon>
        <taxon>Tracheophyta</taxon>
        <taxon>Spermatophyta</taxon>
        <taxon>Magnoliopsida</taxon>
        <taxon>eudicotyledons</taxon>
        <taxon>Gunneridae</taxon>
        <taxon>Pentapetalae</taxon>
        <taxon>rosids</taxon>
        <taxon>malvids</taxon>
        <taxon>Malvales</taxon>
        <taxon>Malvaceae</taxon>
        <taxon>Malvoideae</taxon>
        <taxon>Hibiscus</taxon>
    </lineage>
</organism>
<name>A0A6A3BUQ5_HIBSY</name>
<dbReference type="AlphaFoldDB" id="A0A6A3BUQ5"/>
<feature type="transmembrane region" description="Helical" evidence="1">
    <location>
        <begin position="162"/>
        <end position="183"/>
    </location>
</feature>
<protein>
    <submittedName>
        <fullName evidence="2">Actin-binding FH2 protein isoform 1</fullName>
    </submittedName>
</protein>
<keyword evidence="1" id="KW-0812">Transmembrane</keyword>
<evidence type="ECO:0000313" key="2">
    <source>
        <dbReference type="EMBL" id="KAE8720473.1"/>
    </source>
</evidence>
<feature type="transmembrane region" description="Helical" evidence="1">
    <location>
        <begin position="203"/>
        <end position="224"/>
    </location>
</feature>
<dbReference type="PANTHER" id="PTHR33133">
    <property type="entry name" value="OS08G0107100 PROTEIN-RELATED"/>
    <property type="match status" value="1"/>
</dbReference>
<feature type="transmembrane region" description="Helical" evidence="1">
    <location>
        <begin position="102"/>
        <end position="123"/>
    </location>
</feature>
<comment type="caution">
    <text evidence="2">The sequence shown here is derived from an EMBL/GenBank/DDBJ whole genome shotgun (WGS) entry which is preliminary data.</text>
</comment>
<dbReference type="EMBL" id="VEPZ02000719">
    <property type="protein sequence ID" value="KAE8720473.1"/>
    <property type="molecule type" value="Genomic_DNA"/>
</dbReference>
<feature type="transmembrane region" description="Helical" evidence="1">
    <location>
        <begin position="41"/>
        <end position="66"/>
    </location>
</feature>
<feature type="transmembrane region" description="Helical" evidence="1">
    <location>
        <begin position="245"/>
        <end position="268"/>
    </location>
</feature>
<reference evidence="2" key="1">
    <citation type="submission" date="2019-09" db="EMBL/GenBank/DDBJ databases">
        <title>Draft genome information of white flower Hibiscus syriacus.</title>
        <authorList>
            <person name="Kim Y.-M."/>
        </authorList>
    </citation>
    <scope>NUCLEOTIDE SEQUENCE [LARGE SCALE GENOMIC DNA]</scope>
    <source>
        <strain evidence="2">YM2019G1</strain>
        <tissue evidence="2">Leaf</tissue>
    </source>
</reference>
<feature type="transmembrane region" description="Helical" evidence="1">
    <location>
        <begin position="288"/>
        <end position="310"/>
    </location>
</feature>
<accession>A0A6A3BUQ5</accession>
<evidence type="ECO:0000256" key="1">
    <source>
        <dbReference type="SAM" id="Phobius"/>
    </source>
</evidence>
<proteinExistence type="predicted"/>
<dbReference type="PANTHER" id="PTHR33133:SF3">
    <property type="entry name" value="TRANSMEMBRANE PROTEIN"/>
    <property type="match status" value="1"/>
</dbReference>